<dbReference type="GO" id="GO:0004553">
    <property type="term" value="F:hydrolase activity, hydrolyzing O-glycosyl compounds"/>
    <property type="evidence" value="ECO:0007669"/>
    <property type="project" value="InterPro"/>
</dbReference>
<dbReference type="EMBL" id="MBFT01000897">
    <property type="protein sequence ID" value="PVU86538.1"/>
    <property type="molecule type" value="Genomic_DNA"/>
</dbReference>
<sequence>IPFKDDNSNIVLVFMPDQAQCDSVKKTVGESGINGNFNCFAYKNMVYNSTWDSVINGCTHVVVGSQVDENNPPNDGVKILKDDQDPNNSKYCFPLKIVDKCNSVTKPVSVISLDSPFDVANFDNADSIICAYGAQGLDSDGNQGPNIPAAIQTIFGKSEPKGKLPTDVVDPINKTKVVYSKVLPTLPSPSTPVYPPNYQNLPKYQNLPNYQNLPKYQNHPNYQYRPIYLNSNVYPIDDKHDYEPIGDEYH</sequence>
<reference evidence="2 3" key="1">
    <citation type="journal article" date="2018" name="MBio">
        <title>Comparative Genomics Reveals the Core Gene Toolbox for the Fungus-Insect Symbiosis.</title>
        <authorList>
            <person name="Wang Y."/>
            <person name="Stata M."/>
            <person name="Wang W."/>
            <person name="Stajich J.E."/>
            <person name="White M.M."/>
            <person name="Moncalvo J.M."/>
        </authorList>
    </citation>
    <scope>NUCLEOTIDE SEQUENCE [LARGE SCALE GENOMIC DNA]</scope>
    <source>
        <strain evidence="2 3">AUS-77-4</strain>
    </source>
</reference>
<keyword evidence="3" id="KW-1185">Reference proteome</keyword>
<evidence type="ECO:0000256" key="1">
    <source>
        <dbReference type="ARBA" id="ARBA00022801"/>
    </source>
</evidence>
<keyword evidence="1" id="KW-0378">Hydrolase</keyword>
<organism evidence="2 3">
    <name type="scientific">Furculomyces boomerangus</name>
    <dbReference type="NCBI Taxonomy" id="61424"/>
    <lineage>
        <taxon>Eukaryota</taxon>
        <taxon>Fungi</taxon>
        <taxon>Fungi incertae sedis</taxon>
        <taxon>Zoopagomycota</taxon>
        <taxon>Kickxellomycotina</taxon>
        <taxon>Harpellomycetes</taxon>
        <taxon>Harpellales</taxon>
        <taxon>Harpellaceae</taxon>
        <taxon>Furculomyces</taxon>
    </lineage>
</organism>
<dbReference type="GO" id="GO:0005975">
    <property type="term" value="P:carbohydrate metabolic process"/>
    <property type="evidence" value="ECO:0007669"/>
    <property type="project" value="InterPro"/>
</dbReference>
<comment type="caution">
    <text evidence="2">The sequence shown here is derived from an EMBL/GenBank/DDBJ whole genome shotgun (WGS) entry which is preliminary data.</text>
</comment>
<dbReference type="InterPro" id="IPR036881">
    <property type="entry name" value="Glyco_hydro_3_C_sf"/>
</dbReference>
<name>A0A2T9Y2I4_9FUNG</name>
<dbReference type="OrthoDB" id="416222at2759"/>
<gene>
    <name evidence="2" type="ORF">BB559_006483</name>
</gene>
<dbReference type="Gene3D" id="3.40.50.1700">
    <property type="entry name" value="Glycoside hydrolase family 3 C-terminal domain"/>
    <property type="match status" value="1"/>
</dbReference>
<evidence type="ECO:0000313" key="3">
    <source>
        <dbReference type="Proteomes" id="UP000245699"/>
    </source>
</evidence>
<feature type="non-terminal residue" evidence="2">
    <location>
        <position position="1"/>
    </location>
</feature>
<evidence type="ECO:0000313" key="2">
    <source>
        <dbReference type="EMBL" id="PVU86538.1"/>
    </source>
</evidence>
<accession>A0A2T9Y2I4</accession>
<protein>
    <submittedName>
        <fullName evidence="2">Uncharacterized protein</fullName>
    </submittedName>
</protein>
<dbReference type="STRING" id="61424.A0A2T9Y2I4"/>
<proteinExistence type="predicted"/>
<dbReference type="Proteomes" id="UP000245699">
    <property type="component" value="Unassembled WGS sequence"/>
</dbReference>
<dbReference type="AlphaFoldDB" id="A0A2T9Y2I4"/>